<protein>
    <submittedName>
        <fullName evidence="1">Uncharacterized protein</fullName>
    </submittedName>
</protein>
<proteinExistence type="predicted"/>
<organism evidence="1">
    <name type="scientific">Siphoviridae sp. ctt0c4</name>
    <dbReference type="NCBI Taxonomy" id="2825702"/>
    <lineage>
        <taxon>Viruses</taxon>
        <taxon>Duplodnaviria</taxon>
        <taxon>Heunggongvirae</taxon>
        <taxon>Uroviricota</taxon>
        <taxon>Caudoviricetes</taxon>
    </lineage>
</organism>
<sequence length="144" mass="16402">MAVDFNKRLKLDRIKLFVDVVTKMANDTPAGGYAIGEAIKALPENIQQFLLSEIPDKVLRREYARRELGNLEDACLTQGKDELFETFRSEIYQNDKLHTVANLLGTDCLRPDLVETAEALVKLFPERWTIQELSDEIYAKSLGL</sequence>
<accession>A0A8S5V398</accession>
<name>A0A8S5V398_9CAUD</name>
<evidence type="ECO:0000313" key="1">
    <source>
        <dbReference type="EMBL" id="DAG01164.1"/>
    </source>
</evidence>
<dbReference type="EMBL" id="BK016188">
    <property type="protein sequence ID" value="DAG01164.1"/>
    <property type="molecule type" value="Genomic_DNA"/>
</dbReference>
<reference evidence="1" key="1">
    <citation type="journal article" date="2021" name="Proc. Natl. Acad. Sci. U.S.A.">
        <title>A Catalog of Tens of Thousands of Viruses from Human Metagenomes Reveals Hidden Associations with Chronic Diseases.</title>
        <authorList>
            <person name="Tisza M.J."/>
            <person name="Buck C.B."/>
        </authorList>
    </citation>
    <scope>NUCLEOTIDE SEQUENCE</scope>
    <source>
        <strain evidence="1">Ctt0c4</strain>
    </source>
</reference>